<proteinExistence type="predicted"/>
<organism evidence="1 2">
    <name type="scientific">Rhizobium johnstonii (strain DSM 114642 / LMG 32736 / 3841)</name>
    <name type="common">Rhizobium leguminosarum bv. viciae</name>
    <dbReference type="NCBI Taxonomy" id="216596"/>
    <lineage>
        <taxon>Bacteria</taxon>
        <taxon>Pseudomonadati</taxon>
        <taxon>Pseudomonadota</taxon>
        <taxon>Alphaproteobacteria</taxon>
        <taxon>Hyphomicrobiales</taxon>
        <taxon>Rhizobiaceae</taxon>
        <taxon>Rhizobium/Agrobacterium group</taxon>
        <taxon>Rhizobium</taxon>
        <taxon>Rhizobium johnstonii</taxon>
    </lineage>
</organism>
<accession>Q1MGW9</accession>
<evidence type="ECO:0000313" key="2">
    <source>
        <dbReference type="Proteomes" id="UP000006575"/>
    </source>
</evidence>
<dbReference type="EnsemblBacteria" id="CAK07798">
    <property type="protein sequence ID" value="CAK07798"/>
    <property type="gene ID" value="RL2306"/>
</dbReference>
<name>Q1MGW9_RHIJ3</name>
<dbReference type="EMBL" id="AM236080">
    <property type="protein sequence ID" value="CAK07798.1"/>
    <property type="molecule type" value="Genomic_DNA"/>
</dbReference>
<dbReference type="HOGENOM" id="CLU_2882847_0_0_5"/>
<dbReference type="KEGG" id="rle:RL2306"/>
<evidence type="ECO:0000313" key="1">
    <source>
        <dbReference type="EMBL" id="CAK07798.1"/>
    </source>
</evidence>
<reference evidence="1 2" key="1">
    <citation type="journal article" date="2006" name="Genome Biol.">
        <title>The genome of Rhizobium leguminosarum has recognizable core and accessory components.</title>
        <authorList>
            <person name="Young J.W."/>
            <person name="Crossman L.C."/>
            <person name="Johnston A.W.B."/>
            <person name="Thomson N.R."/>
            <person name="Ghazoui Z.F."/>
            <person name="Hull K.H."/>
            <person name="Wexler M."/>
            <person name="Curson A.R.J."/>
            <person name="Todd J.D."/>
            <person name="Poole P.S."/>
            <person name="Mauchline T.H."/>
            <person name="East A.K."/>
            <person name="Quail M.A."/>
            <person name="Churcher C."/>
            <person name="Arrowsmith C."/>
            <person name="Cherevach A."/>
            <person name="Chillingworth T."/>
            <person name="Clarke K."/>
            <person name="Cronin A."/>
            <person name="Davis P."/>
            <person name="Fraser A."/>
            <person name="Hance Z."/>
            <person name="Hauser H."/>
            <person name="Jagels K."/>
            <person name="Moule S."/>
            <person name="Mungall K."/>
            <person name="Norbertczak H."/>
            <person name="Rabbinowitsch E."/>
            <person name="Sanders M."/>
            <person name="Simmonds M."/>
            <person name="Whitehead S."/>
            <person name="Parkhill J."/>
        </authorList>
    </citation>
    <scope>NUCLEOTIDE SEQUENCE [LARGE SCALE GENOMIC DNA]</scope>
    <source>
        <strain evidence="2">DSM 114642 / LMG 32736 / 3841</strain>
    </source>
</reference>
<protein>
    <submittedName>
        <fullName evidence="1">Uncharacterized protein</fullName>
    </submittedName>
</protein>
<dbReference type="AlphaFoldDB" id="Q1MGW9"/>
<sequence length="74" mass="8224">MLYCLVGRTTMALDVFVKLYNLGGLDALNVSLRSLSDDDRLGALLSLEKMGYEVIWNAQRKPASAYVWSGPNEN</sequence>
<dbReference type="Proteomes" id="UP000006575">
    <property type="component" value="Chromosome"/>
</dbReference>
<gene>
    <name evidence="1" type="ordered locus">RL2306</name>
</gene>
<keyword evidence="2" id="KW-1185">Reference proteome</keyword>